<dbReference type="Proteomes" id="UP000603453">
    <property type="component" value="Unassembled WGS sequence"/>
</dbReference>
<feature type="region of interest" description="Disordered" evidence="1">
    <location>
        <begin position="483"/>
        <end position="521"/>
    </location>
</feature>
<organism evidence="2 3">
    <name type="scientific">Mucor saturninus</name>
    <dbReference type="NCBI Taxonomy" id="64648"/>
    <lineage>
        <taxon>Eukaryota</taxon>
        <taxon>Fungi</taxon>
        <taxon>Fungi incertae sedis</taxon>
        <taxon>Mucoromycota</taxon>
        <taxon>Mucoromycotina</taxon>
        <taxon>Mucoromycetes</taxon>
        <taxon>Mucorales</taxon>
        <taxon>Mucorineae</taxon>
        <taxon>Mucoraceae</taxon>
        <taxon>Mucor</taxon>
    </lineage>
</organism>
<keyword evidence="3" id="KW-1185">Reference proteome</keyword>
<feature type="compositionally biased region" description="Pro residues" evidence="1">
    <location>
        <begin position="49"/>
        <end position="73"/>
    </location>
</feature>
<dbReference type="AlphaFoldDB" id="A0A8H7RNN0"/>
<comment type="caution">
    <text evidence="2">The sequence shown here is derived from an EMBL/GenBank/DDBJ whole genome shotgun (WGS) entry which is preliminary data.</text>
</comment>
<evidence type="ECO:0000256" key="1">
    <source>
        <dbReference type="SAM" id="MobiDB-lite"/>
    </source>
</evidence>
<protein>
    <submittedName>
        <fullName evidence="2">Uncharacterized protein</fullName>
    </submittedName>
</protein>
<feature type="compositionally biased region" description="Low complexity" evidence="1">
    <location>
        <begin position="496"/>
        <end position="513"/>
    </location>
</feature>
<feature type="region of interest" description="Disordered" evidence="1">
    <location>
        <begin position="238"/>
        <end position="330"/>
    </location>
</feature>
<evidence type="ECO:0000313" key="2">
    <source>
        <dbReference type="EMBL" id="KAG2213477.1"/>
    </source>
</evidence>
<feature type="region of interest" description="Disordered" evidence="1">
    <location>
        <begin position="19"/>
        <end position="86"/>
    </location>
</feature>
<sequence length="573" mass="62444">MMFFKKISKKAAVKKAEAALAAKKTSASKPSPVLQPGPPLQTPIQSQPLPTPPSPPPQPLPTPPPTVIPIPDPPKQEEAENQTQLDMPIIDCSPVEIIHIHQEPQIEHTPVSDDTNTIDAVLATSATKDDKDTTHVDTENDSVSKEEAPLTPSNLDTIDIQKDLEPCTLPNVEEINESANAGVSSLADSEGEEIRSVPDITELRTETIVEKAQEAETVDCDSVHSTEKNEKDIVFIEYSESLQEEEAKDLSEENTPFSGNSQPLLEQSSPTIMAEKTCDSPTLPPHVSDFEDLDVSEPNEDDNSSIKNIAEEESQISKDNSVESPPETVNSLEIASHQQEPNLTLNQDFSPALPQLEPVVETSDIKAEEQQSVVTPELLRDPVELETKATPVVWASKRNKKKSDVIVKRRSGHSLIPRKQYTSATEENSIVIMSKPVNLVTTPNHNEYNNSRRGSSGSFIPTFQQQNRLSLIISGNNTNYKNWGPSSFDSPPKSPNSPLSSTSTSSSGSSGATTKEKRSSMKINRSNAANILQHSKIPVVTVAALQTMNYTPKFSAANPDNSSKLPKRNSANL</sequence>
<feature type="compositionally biased region" description="Polar residues" evidence="1">
    <location>
        <begin position="317"/>
        <end position="330"/>
    </location>
</feature>
<feature type="compositionally biased region" description="Low complexity" evidence="1">
    <location>
        <begin position="19"/>
        <end position="31"/>
    </location>
</feature>
<feature type="region of interest" description="Disordered" evidence="1">
    <location>
        <begin position="553"/>
        <end position="573"/>
    </location>
</feature>
<name>A0A8H7RNN0_9FUNG</name>
<feature type="compositionally biased region" description="Polar residues" evidence="1">
    <location>
        <begin position="253"/>
        <end position="271"/>
    </location>
</feature>
<proteinExistence type="predicted"/>
<feature type="region of interest" description="Disordered" evidence="1">
    <location>
        <begin position="180"/>
        <end position="200"/>
    </location>
</feature>
<accession>A0A8H7RNN0</accession>
<dbReference type="OrthoDB" id="2255641at2759"/>
<feature type="compositionally biased region" description="Basic and acidic residues" evidence="1">
    <location>
        <begin position="127"/>
        <end position="148"/>
    </location>
</feature>
<gene>
    <name evidence="2" type="ORF">INT47_009151</name>
</gene>
<reference evidence="2" key="1">
    <citation type="submission" date="2020-12" db="EMBL/GenBank/DDBJ databases">
        <title>Metabolic potential, ecology and presence of endohyphal bacteria is reflected in genomic diversity of Mucoromycotina.</title>
        <authorList>
            <person name="Muszewska A."/>
            <person name="Okrasinska A."/>
            <person name="Steczkiewicz K."/>
            <person name="Drgas O."/>
            <person name="Orlowska M."/>
            <person name="Perlinska-Lenart U."/>
            <person name="Aleksandrzak-Piekarczyk T."/>
            <person name="Szatraj K."/>
            <person name="Zielenkiewicz U."/>
            <person name="Pilsyk S."/>
            <person name="Malc E."/>
            <person name="Mieczkowski P."/>
            <person name="Kruszewska J.S."/>
            <person name="Biernat P."/>
            <person name="Pawlowska J."/>
        </authorList>
    </citation>
    <scope>NUCLEOTIDE SEQUENCE</scope>
    <source>
        <strain evidence="2">WA0000017839</strain>
    </source>
</reference>
<feature type="region of interest" description="Disordered" evidence="1">
    <location>
        <begin position="124"/>
        <end position="155"/>
    </location>
</feature>
<evidence type="ECO:0000313" key="3">
    <source>
        <dbReference type="Proteomes" id="UP000603453"/>
    </source>
</evidence>
<feature type="compositionally biased region" description="Acidic residues" evidence="1">
    <location>
        <begin position="290"/>
        <end position="303"/>
    </location>
</feature>
<dbReference type="EMBL" id="JAEPRD010000003">
    <property type="protein sequence ID" value="KAG2213477.1"/>
    <property type="molecule type" value="Genomic_DNA"/>
</dbReference>